<accession>A0A0G4HMN2</accession>
<name>A0A0G4HMN2_9ALVE</name>
<organism evidence="4">
    <name type="scientific">Chromera velia CCMP2878</name>
    <dbReference type="NCBI Taxonomy" id="1169474"/>
    <lineage>
        <taxon>Eukaryota</taxon>
        <taxon>Sar</taxon>
        <taxon>Alveolata</taxon>
        <taxon>Colpodellida</taxon>
        <taxon>Chromeraceae</taxon>
        <taxon>Chromera</taxon>
    </lineage>
</organism>
<evidence type="ECO:0000256" key="2">
    <source>
        <dbReference type="SAM" id="SignalP"/>
    </source>
</evidence>
<dbReference type="Pfam" id="PF01739">
    <property type="entry name" value="CheR"/>
    <property type="match status" value="1"/>
</dbReference>
<feature type="region of interest" description="Disordered" evidence="1">
    <location>
        <begin position="213"/>
        <end position="240"/>
    </location>
</feature>
<evidence type="ECO:0000259" key="3">
    <source>
        <dbReference type="Pfam" id="PF01739"/>
    </source>
</evidence>
<dbReference type="EMBL" id="CDMZ01003185">
    <property type="protein sequence ID" value="CEM45428.1"/>
    <property type="molecule type" value="Genomic_DNA"/>
</dbReference>
<keyword evidence="2" id="KW-0732">Signal</keyword>
<dbReference type="VEuPathDB" id="CryptoDB:Cvel_29203"/>
<dbReference type="Gene3D" id="3.40.50.150">
    <property type="entry name" value="Vaccinia Virus protein VP39"/>
    <property type="match status" value="1"/>
</dbReference>
<dbReference type="SUPFAM" id="SSF53335">
    <property type="entry name" value="S-adenosyl-L-methionine-dependent methyltransferases"/>
    <property type="match status" value="1"/>
</dbReference>
<feature type="domain" description="MCP methyltransferase CheR-type SAM-binding" evidence="3">
    <location>
        <begin position="161"/>
        <end position="224"/>
    </location>
</feature>
<dbReference type="InterPro" id="IPR029063">
    <property type="entry name" value="SAM-dependent_MTases_sf"/>
</dbReference>
<feature type="compositionally biased region" description="Basic and acidic residues" evidence="1">
    <location>
        <begin position="73"/>
        <end position="87"/>
    </location>
</feature>
<dbReference type="CDD" id="cd02440">
    <property type="entry name" value="AdoMet_MTases"/>
    <property type="match status" value="1"/>
</dbReference>
<feature type="chain" id="PRO_5005191765" description="MCP methyltransferase CheR-type SAM-binding domain-containing protein" evidence="2">
    <location>
        <begin position="23"/>
        <end position="387"/>
    </location>
</feature>
<dbReference type="InterPro" id="IPR022642">
    <property type="entry name" value="CheR_C"/>
</dbReference>
<feature type="signal peptide" evidence="2">
    <location>
        <begin position="1"/>
        <end position="22"/>
    </location>
</feature>
<feature type="compositionally biased region" description="Basic and acidic residues" evidence="1">
    <location>
        <begin position="213"/>
        <end position="226"/>
    </location>
</feature>
<sequence length="387" mass="42154">MRRLLSGLHAFVFFLEATRLHGEKGGDPLGGRSTFSPPFGSCGVSRDDDTLPSAIPEGNSAIDVPPDPIPLTEKGDRTPVCESKGEGKTSGGQVPDVYAAEPNQAAFAPSIREPEDRYPFLYQTAAAASKELAATRVPLGAHGSQGKGYEAGGEGEAVRERERVFSILSFGCSSGEEARTLARKYFRDAASLGVDRVQVYGADLSEKRLEMARKSELQSEGVKEPPPDGDSSNDPTTWRNNSSPVVYFNNRIVPLSRFGPYDVIMANSVLCMSTGARTYPFALFERTVTALDAVLKEDGVLVMANAQYRLRHSATLSESYETLPGPSPDDCNPGGCLLRNLGIGKGSRSLEKEMKRRYRARFPDGKTEIPHGHRALQECVLRRRKPR</sequence>
<reference evidence="4" key="1">
    <citation type="submission" date="2014-11" db="EMBL/GenBank/DDBJ databases">
        <authorList>
            <person name="Otto D Thomas"/>
            <person name="Naeem Raeece"/>
        </authorList>
    </citation>
    <scope>NUCLEOTIDE SEQUENCE</scope>
</reference>
<protein>
    <recommendedName>
        <fullName evidence="3">MCP methyltransferase CheR-type SAM-binding domain-containing protein</fullName>
    </recommendedName>
</protein>
<evidence type="ECO:0000256" key="1">
    <source>
        <dbReference type="SAM" id="MobiDB-lite"/>
    </source>
</evidence>
<feature type="region of interest" description="Disordered" evidence="1">
    <location>
        <begin position="23"/>
        <end position="95"/>
    </location>
</feature>
<evidence type="ECO:0000313" key="4">
    <source>
        <dbReference type="EMBL" id="CEM45428.1"/>
    </source>
</evidence>
<gene>
    <name evidence="4" type="ORF">Cvel_29203</name>
</gene>
<feature type="compositionally biased region" description="Polar residues" evidence="1">
    <location>
        <begin position="230"/>
        <end position="240"/>
    </location>
</feature>
<proteinExistence type="predicted"/>
<dbReference type="AlphaFoldDB" id="A0A0G4HMN2"/>